<feature type="transmembrane region" description="Helical" evidence="9">
    <location>
        <begin position="411"/>
        <end position="434"/>
    </location>
</feature>
<feature type="chain" id="PRO_5046888071" description="G-protein coupled receptors family 1 profile domain-containing protein" evidence="10">
    <location>
        <begin position="16"/>
        <end position="485"/>
    </location>
</feature>
<keyword evidence="4 9" id="KW-1133">Transmembrane helix</keyword>
<evidence type="ECO:0000256" key="6">
    <source>
        <dbReference type="ARBA" id="ARBA00023136"/>
    </source>
</evidence>
<feature type="transmembrane region" description="Helical" evidence="9">
    <location>
        <begin position="111"/>
        <end position="131"/>
    </location>
</feature>
<keyword evidence="10" id="KW-0732">Signal</keyword>
<evidence type="ECO:0000259" key="11">
    <source>
        <dbReference type="PROSITE" id="PS50262"/>
    </source>
</evidence>
<feature type="transmembrane region" description="Helical" evidence="9">
    <location>
        <begin position="333"/>
        <end position="352"/>
    </location>
</feature>
<dbReference type="Gene3D" id="1.20.1070.10">
    <property type="entry name" value="Rhodopsin 7-helix transmembrane proteins"/>
    <property type="match status" value="2"/>
</dbReference>
<dbReference type="PANTHER" id="PTHR24249:SF372">
    <property type="entry name" value="G-PROTEIN COUPLED RECEPTORS FAMILY 1 PROFILE DOMAIN-CONTAINING PROTEIN"/>
    <property type="match status" value="1"/>
</dbReference>
<evidence type="ECO:0000313" key="13">
    <source>
        <dbReference type="Proteomes" id="UP001159405"/>
    </source>
</evidence>
<keyword evidence="5" id="KW-0297">G-protein coupled receptor</keyword>
<name>A0ABN8RSQ0_9CNID</name>
<dbReference type="SMART" id="SM01381">
    <property type="entry name" value="7TM_GPCR_Srsx"/>
    <property type="match status" value="1"/>
</dbReference>
<feature type="non-terminal residue" evidence="12">
    <location>
        <position position="1"/>
    </location>
</feature>
<dbReference type="PROSITE" id="PS50262">
    <property type="entry name" value="G_PROTEIN_RECEP_F1_2"/>
    <property type="match status" value="2"/>
</dbReference>
<feature type="transmembrane region" description="Helical" evidence="9">
    <location>
        <begin position="446"/>
        <end position="467"/>
    </location>
</feature>
<comment type="subcellular location">
    <subcellularLocation>
        <location evidence="1">Cell membrane</location>
        <topology evidence="1">Multi-pass membrane protein</topology>
    </subcellularLocation>
</comment>
<dbReference type="InterPro" id="IPR000276">
    <property type="entry name" value="GPCR_Rhodpsn"/>
</dbReference>
<keyword evidence="8" id="KW-0807">Transducer</keyword>
<dbReference type="PRINTS" id="PR00237">
    <property type="entry name" value="GPCRRHODOPSN"/>
</dbReference>
<organism evidence="12 13">
    <name type="scientific">Porites lobata</name>
    <dbReference type="NCBI Taxonomy" id="104759"/>
    <lineage>
        <taxon>Eukaryota</taxon>
        <taxon>Metazoa</taxon>
        <taxon>Cnidaria</taxon>
        <taxon>Anthozoa</taxon>
        <taxon>Hexacorallia</taxon>
        <taxon>Scleractinia</taxon>
        <taxon>Fungiina</taxon>
        <taxon>Poritidae</taxon>
        <taxon>Porites</taxon>
    </lineage>
</organism>
<feature type="transmembrane region" description="Helical" evidence="9">
    <location>
        <begin position="47"/>
        <end position="65"/>
    </location>
</feature>
<dbReference type="Proteomes" id="UP001159405">
    <property type="component" value="Unassembled WGS sequence"/>
</dbReference>
<dbReference type="EMBL" id="CALNXK010000283">
    <property type="protein sequence ID" value="CAH3180796.1"/>
    <property type="molecule type" value="Genomic_DNA"/>
</dbReference>
<feature type="transmembrane region" description="Helical" evidence="9">
    <location>
        <begin position="358"/>
        <end position="378"/>
    </location>
</feature>
<feature type="signal peptide" evidence="10">
    <location>
        <begin position="1"/>
        <end position="15"/>
    </location>
</feature>
<evidence type="ECO:0000256" key="10">
    <source>
        <dbReference type="SAM" id="SignalP"/>
    </source>
</evidence>
<evidence type="ECO:0000256" key="1">
    <source>
        <dbReference type="ARBA" id="ARBA00004651"/>
    </source>
</evidence>
<gene>
    <name evidence="12" type="ORF">PLOB_00023927</name>
</gene>
<keyword evidence="3 9" id="KW-0812">Transmembrane</keyword>
<protein>
    <recommendedName>
        <fullName evidence="11">G-protein coupled receptors family 1 profile domain-containing protein</fullName>
    </recommendedName>
</protein>
<dbReference type="InterPro" id="IPR050569">
    <property type="entry name" value="TAAR"/>
</dbReference>
<dbReference type="PANTHER" id="PTHR24249">
    <property type="entry name" value="HISTAMINE RECEPTOR-RELATED G-PROTEIN COUPLED RECEPTOR"/>
    <property type="match status" value="1"/>
</dbReference>
<evidence type="ECO:0000256" key="7">
    <source>
        <dbReference type="ARBA" id="ARBA00023170"/>
    </source>
</evidence>
<evidence type="ECO:0000256" key="2">
    <source>
        <dbReference type="ARBA" id="ARBA00022475"/>
    </source>
</evidence>
<dbReference type="InterPro" id="IPR017452">
    <property type="entry name" value="GPCR_Rhodpsn_7TM"/>
</dbReference>
<feature type="transmembrane region" description="Helical" evidence="9">
    <location>
        <begin position="199"/>
        <end position="220"/>
    </location>
</feature>
<sequence>ILLLCGLALSDLAVGAIVQPFFVANELVDLYVRSQGFQDTFRRSYNTVAFCLCGVSLCTIACVSIDRLIAIQTPLRYSSIVTTHRISRTLVAIWTICLFVASSQFWEERLLTVAVAIVVCISLSVSTISHVRMYKIVRRHRIEIDLQQQTVENNVSTISLHKSAFNAFIVFTVLFVCYFPYMVVYVVSSVSDMENVTVARSLSSTVVFANSALNPIVYCWRLREIRQAVLRLLRNYVKKMPSLRSPFTFLLCGLALSDLAVGAIVQPFFVANELVDLYVRSQGFQDTFRRSYNTVAFCLCGVSLCTIACVSIDRLIAIQTPLRYSSIVTTHRISRTLVAIWTICLFVASSQLWEERLLTVAVAIVICISLSVSTISHVRMYKIVRRHRIEIDLQQQTVENNVSIISLHKSAFNAFIVFTVLFVCYFPYMVVYVVSSVSDMDNVTVATSLSSTVVFANSALNPIVYCWRLREIRQAVLRLLRNYVK</sequence>
<feature type="transmembrane region" description="Helical" evidence="9">
    <location>
        <begin position="164"/>
        <end position="187"/>
    </location>
</feature>
<keyword evidence="13" id="KW-1185">Reference proteome</keyword>
<evidence type="ECO:0000256" key="3">
    <source>
        <dbReference type="ARBA" id="ARBA00022692"/>
    </source>
</evidence>
<feature type="transmembrane region" description="Helical" evidence="9">
    <location>
        <begin position="291"/>
        <end position="312"/>
    </location>
</feature>
<evidence type="ECO:0000256" key="8">
    <source>
        <dbReference type="ARBA" id="ARBA00023224"/>
    </source>
</evidence>
<proteinExistence type="predicted"/>
<reference evidence="12 13" key="1">
    <citation type="submission" date="2022-05" db="EMBL/GenBank/DDBJ databases">
        <authorList>
            <consortium name="Genoscope - CEA"/>
            <person name="William W."/>
        </authorList>
    </citation>
    <scope>NUCLEOTIDE SEQUENCE [LARGE SCALE GENOMIC DNA]</scope>
</reference>
<dbReference type="Pfam" id="PF00001">
    <property type="entry name" value="7tm_1"/>
    <property type="match status" value="2"/>
</dbReference>
<evidence type="ECO:0000256" key="4">
    <source>
        <dbReference type="ARBA" id="ARBA00022989"/>
    </source>
</evidence>
<evidence type="ECO:0000256" key="5">
    <source>
        <dbReference type="ARBA" id="ARBA00023040"/>
    </source>
</evidence>
<keyword evidence="2" id="KW-1003">Cell membrane</keyword>
<dbReference type="CDD" id="cd00637">
    <property type="entry name" value="7tm_classA_rhodopsin-like"/>
    <property type="match status" value="2"/>
</dbReference>
<evidence type="ECO:0000256" key="9">
    <source>
        <dbReference type="SAM" id="Phobius"/>
    </source>
</evidence>
<evidence type="ECO:0000313" key="12">
    <source>
        <dbReference type="EMBL" id="CAH3180796.1"/>
    </source>
</evidence>
<feature type="transmembrane region" description="Helical" evidence="9">
    <location>
        <begin position="247"/>
        <end position="271"/>
    </location>
</feature>
<keyword evidence="7" id="KW-0675">Receptor</keyword>
<feature type="transmembrane region" description="Helical" evidence="9">
    <location>
        <begin position="86"/>
        <end position="105"/>
    </location>
</feature>
<accession>A0ABN8RSQ0</accession>
<keyword evidence="6 9" id="KW-0472">Membrane</keyword>
<feature type="domain" description="G-protein coupled receptors family 1 profile" evidence="11">
    <location>
        <begin position="227"/>
        <end position="465"/>
    </location>
</feature>
<dbReference type="SUPFAM" id="SSF81321">
    <property type="entry name" value="Family A G protein-coupled receptor-like"/>
    <property type="match status" value="2"/>
</dbReference>
<feature type="domain" description="G-protein coupled receptors family 1 profile" evidence="11">
    <location>
        <begin position="1"/>
        <end position="218"/>
    </location>
</feature>
<comment type="caution">
    <text evidence="12">The sequence shown here is derived from an EMBL/GenBank/DDBJ whole genome shotgun (WGS) entry which is preliminary data.</text>
</comment>